<evidence type="ECO:0000256" key="1">
    <source>
        <dbReference type="SAM" id="MobiDB-lite"/>
    </source>
</evidence>
<evidence type="ECO:0000313" key="3">
    <source>
        <dbReference type="Proteomes" id="UP001500683"/>
    </source>
</evidence>
<sequence>MAFLVVPALALTACGGGDDDGDGGDAAPPPAVSAAPSGSTSPVPAPGSPSASAETTTPEGTPRGGAGTEAPRRRATPTVTPSAYKTLAACLEKRGVNLPELGQATAPPPGFDPVKAQEALKSCMEFLQKPGGGSAPR</sequence>
<proteinExistence type="predicted"/>
<dbReference type="EMBL" id="BAAAZG010000008">
    <property type="protein sequence ID" value="GAA4065200.1"/>
    <property type="molecule type" value="Genomic_DNA"/>
</dbReference>
<evidence type="ECO:0000313" key="2">
    <source>
        <dbReference type="EMBL" id="GAA4065200.1"/>
    </source>
</evidence>
<feature type="compositionally biased region" description="Low complexity" evidence="1">
    <location>
        <begin position="32"/>
        <end position="61"/>
    </location>
</feature>
<organism evidence="2 3">
    <name type="scientific">Actinomadura miaoliensis</name>
    <dbReference type="NCBI Taxonomy" id="430685"/>
    <lineage>
        <taxon>Bacteria</taxon>
        <taxon>Bacillati</taxon>
        <taxon>Actinomycetota</taxon>
        <taxon>Actinomycetes</taxon>
        <taxon>Streptosporangiales</taxon>
        <taxon>Thermomonosporaceae</taxon>
        <taxon>Actinomadura</taxon>
    </lineage>
</organism>
<accession>A0ABP7VE27</accession>
<protein>
    <recommendedName>
        <fullName evidence="4">DUF732 domain-containing protein</fullName>
    </recommendedName>
</protein>
<evidence type="ECO:0008006" key="4">
    <source>
        <dbReference type="Google" id="ProtNLM"/>
    </source>
</evidence>
<reference evidence="3" key="1">
    <citation type="journal article" date="2019" name="Int. J. Syst. Evol. Microbiol.">
        <title>The Global Catalogue of Microorganisms (GCM) 10K type strain sequencing project: providing services to taxonomists for standard genome sequencing and annotation.</title>
        <authorList>
            <consortium name="The Broad Institute Genomics Platform"/>
            <consortium name="The Broad Institute Genome Sequencing Center for Infectious Disease"/>
            <person name="Wu L."/>
            <person name="Ma J."/>
        </authorList>
    </citation>
    <scope>NUCLEOTIDE SEQUENCE [LARGE SCALE GENOMIC DNA]</scope>
    <source>
        <strain evidence="3">JCM 16702</strain>
    </source>
</reference>
<name>A0ABP7VE27_9ACTN</name>
<keyword evidence="3" id="KW-1185">Reference proteome</keyword>
<gene>
    <name evidence="2" type="ORF">GCM10022214_19030</name>
</gene>
<feature type="region of interest" description="Disordered" evidence="1">
    <location>
        <begin position="13"/>
        <end position="82"/>
    </location>
</feature>
<dbReference type="Proteomes" id="UP001500683">
    <property type="component" value="Unassembled WGS sequence"/>
</dbReference>
<comment type="caution">
    <text evidence="2">The sequence shown here is derived from an EMBL/GenBank/DDBJ whole genome shotgun (WGS) entry which is preliminary data.</text>
</comment>